<dbReference type="EMBL" id="QEAO01000003">
    <property type="protein sequence ID" value="TPX37068.1"/>
    <property type="molecule type" value="Genomic_DNA"/>
</dbReference>
<name>A0A507CCJ6_9FUNG</name>
<organism evidence="6 7">
    <name type="scientific">Synchytrium microbalum</name>
    <dbReference type="NCBI Taxonomy" id="1806994"/>
    <lineage>
        <taxon>Eukaryota</taxon>
        <taxon>Fungi</taxon>
        <taxon>Fungi incertae sedis</taxon>
        <taxon>Chytridiomycota</taxon>
        <taxon>Chytridiomycota incertae sedis</taxon>
        <taxon>Chytridiomycetes</taxon>
        <taxon>Synchytriales</taxon>
        <taxon>Synchytriaceae</taxon>
        <taxon>Synchytrium</taxon>
    </lineage>
</organism>
<dbReference type="Pfam" id="PF26187">
    <property type="entry name" value="Ig_NPHP4_4th"/>
    <property type="match status" value="1"/>
</dbReference>
<feature type="compositionally biased region" description="Acidic residues" evidence="1">
    <location>
        <begin position="110"/>
        <end position="126"/>
    </location>
</feature>
<feature type="domain" description="NPHP4 Ig-like" evidence="2">
    <location>
        <begin position="1239"/>
        <end position="1317"/>
    </location>
</feature>
<evidence type="ECO:0000259" key="4">
    <source>
        <dbReference type="Pfam" id="PF26187"/>
    </source>
</evidence>
<dbReference type="InterPro" id="IPR058687">
    <property type="entry name" value="Ig_NPHP4_1st"/>
</dbReference>
<feature type="domain" description="NPHP4 Ig-like" evidence="5">
    <location>
        <begin position="990"/>
        <end position="1091"/>
    </location>
</feature>
<gene>
    <name evidence="6" type="ORF">SmJEL517_g01115</name>
</gene>
<feature type="compositionally biased region" description="Low complexity" evidence="1">
    <location>
        <begin position="513"/>
        <end position="528"/>
    </location>
</feature>
<dbReference type="Proteomes" id="UP000319731">
    <property type="component" value="Unassembled WGS sequence"/>
</dbReference>
<evidence type="ECO:0008006" key="8">
    <source>
        <dbReference type="Google" id="ProtNLM"/>
    </source>
</evidence>
<dbReference type="InterPro" id="IPR058685">
    <property type="entry name" value="Ig_NPHP4_4th"/>
</dbReference>
<dbReference type="Pfam" id="PF26186">
    <property type="entry name" value="NPHP4_C2_3rd"/>
    <property type="match status" value="1"/>
</dbReference>
<dbReference type="OrthoDB" id="313446at2759"/>
<dbReference type="InterPro" id="IPR029775">
    <property type="entry name" value="NPHP4"/>
</dbReference>
<dbReference type="GO" id="GO:0036064">
    <property type="term" value="C:ciliary basal body"/>
    <property type="evidence" value="ECO:0007669"/>
    <property type="project" value="TreeGrafter"/>
</dbReference>
<evidence type="ECO:0000313" key="7">
    <source>
        <dbReference type="Proteomes" id="UP000319731"/>
    </source>
</evidence>
<dbReference type="Pfam" id="PF26015">
    <property type="entry name" value="Ig_NPH4_3rd"/>
    <property type="match status" value="1"/>
</dbReference>
<dbReference type="InterPro" id="IPR058765">
    <property type="entry name" value="NPHP4_C2-like"/>
</dbReference>
<evidence type="ECO:0000259" key="5">
    <source>
        <dbReference type="Pfam" id="PF26190"/>
    </source>
</evidence>
<evidence type="ECO:0000313" key="6">
    <source>
        <dbReference type="EMBL" id="TPX37068.1"/>
    </source>
</evidence>
<evidence type="ECO:0000259" key="3">
    <source>
        <dbReference type="Pfam" id="PF26186"/>
    </source>
</evidence>
<dbReference type="RefSeq" id="XP_031027138.1">
    <property type="nucleotide sequence ID" value="XM_031167043.1"/>
</dbReference>
<feature type="region of interest" description="Disordered" evidence="1">
    <location>
        <begin position="513"/>
        <end position="555"/>
    </location>
</feature>
<protein>
    <recommendedName>
        <fullName evidence="8">Nephrocystin-4</fullName>
    </recommendedName>
</protein>
<dbReference type="GO" id="GO:0035869">
    <property type="term" value="C:ciliary transition zone"/>
    <property type="evidence" value="ECO:0007669"/>
    <property type="project" value="TreeGrafter"/>
</dbReference>
<feature type="compositionally biased region" description="Low complexity" evidence="1">
    <location>
        <begin position="541"/>
        <end position="555"/>
    </location>
</feature>
<accession>A0A507CCJ6</accession>
<proteinExistence type="predicted"/>
<evidence type="ECO:0000256" key="1">
    <source>
        <dbReference type="SAM" id="MobiDB-lite"/>
    </source>
</evidence>
<keyword evidence="7" id="KW-1185">Reference proteome</keyword>
<dbReference type="GO" id="GO:1904491">
    <property type="term" value="P:protein localization to ciliary transition zone"/>
    <property type="evidence" value="ECO:0007669"/>
    <property type="project" value="TreeGrafter"/>
</dbReference>
<dbReference type="InterPro" id="IPR058686">
    <property type="entry name" value="Ig_NPHP4_3rd"/>
</dbReference>
<dbReference type="GeneID" id="42002340"/>
<feature type="domain" description="NPHP4 C2-like" evidence="3">
    <location>
        <begin position="613"/>
        <end position="827"/>
    </location>
</feature>
<dbReference type="Pfam" id="PF26190">
    <property type="entry name" value="Ig_NPHP4_1st"/>
    <property type="match status" value="1"/>
</dbReference>
<comment type="caution">
    <text evidence="6">The sequence shown here is derived from an EMBL/GenBank/DDBJ whole genome shotgun (WGS) entry which is preliminary data.</text>
</comment>
<dbReference type="STRING" id="1806994.A0A507CCJ6"/>
<feature type="domain" description="NPHP4 Ig-like" evidence="4">
    <location>
        <begin position="1324"/>
        <end position="1416"/>
    </location>
</feature>
<dbReference type="PANTHER" id="PTHR31043">
    <property type="entry name" value="NEPHROCYSTIN-4"/>
    <property type="match status" value="1"/>
</dbReference>
<dbReference type="GO" id="GO:0097730">
    <property type="term" value="C:non-motile cilium"/>
    <property type="evidence" value="ECO:0007669"/>
    <property type="project" value="InterPro"/>
</dbReference>
<dbReference type="PANTHER" id="PTHR31043:SF3">
    <property type="entry name" value="NEPHROCYSTIN-4"/>
    <property type="match status" value="1"/>
</dbReference>
<evidence type="ECO:0000259" key="2">
    <source>
        <dbReference type="Pfam" id="PF26015"/>
    </source>
</evidence>
<dbReference type="GO" id="GO:0097546">
    <property type="term" value="C:ciliary base"/>
    <property type="evidence" value="ECO:0007669"/>
    <property type="project" value="TreeGrafter"/>
</dbReference>
<reference evidence="6 7" key="1">
    <citation type="journal article" date="2019" name="Sci. Rep.">
        <title>Comparative genomics of chytrid fungi reveal insights into the obligate biotrophic and pathogenic lifestyle of Synchytrium endobioticum.</title>
        <authorList>
            <person name="van de Vossenberg B.T.L.H."/>
            <person name="Warris S."/>
            <person name="Nguyen H.D.T."/>
            <person name="van Gent-Pelzer M.P.E."/>
            <person name="Joly D.L."/>
            <person name="van de Geest H.C."/>
            <person name="Bonants P.J.M."/>
            <person name="Smith D.S."/>
            <person name="Levesque C.A."/>
            <person name="van der Lee T.A.J."/>
        </authorList>
    </citation>
    <scope>NUCLEOTIDE SEQUENCE [LARGE SCALE GENOMIC DNA]</scope>
    <source>
        <strain evidence="6 7">JEL517</strain>
    </source>
</reference>
<sequence>MEEHHDWARTFRSFVPYTQRDSQRIVPTSTKSQLHFPYSLTISRLEGITLPPIITESYLNSDGPMSCRVRATFFDVTSAQFYGKTWASPRYIRIRKAKTVNDGERHNDGGDDDRDTEDGSEEDDEEIYSADVALVGNRLTATLHDLHIYFHTPVTEPDTIIVLEFVLQVVNGLESTSILQNIGIGWTFIHPFDPMKNGLDCTRVWSDAASSLMEPVAKLMPIYVGTPRMLPVIAPLLLGQMLGFPALTPIPSALCTYKLTTCQSLRHVCHYIRENEFIGYGDIVSGVRFKDEYNLEALETSTASFSQASISIRVQPSVQQFEENLVKIVAQTFCETHQIPPSEPLAPPTILERRLNLGFHNGRTFLTPPTTITLTPVINADDTTGNELKFQGNVQLDSFVPEDKDVVVIVLVEYKVNVVRSMPADDKDTSAAAVRARRMSIRQFENAGVEQVVLLGWAIWKPLHKDETEIRQMPLINSIEPNPFLASMYRPADLLNGIPPMNVSFVFTGAVAPSPASSPVRSMSRSMSYGERPKTPKSPRTRSIPPSPTKAVPIAPLISLPPPARAEPALVPEAMFGDQDSLMELSGSLPSPAPMNAVLSSSSLRSKLTRAEKARLASAGFAPILDSEGRKPTVLSLDDVEAPVNLALELQDTKLNDVTLTLMGLSIVDGVNASPNRVFFTFKFWTYPQVLTSPVQVYTGALPPSERSKQIHSDEQTKTNTWPGIFYSFEHDGSTPAYRHAPGLSFTYSGDEETSPKQIASRYAATTFRHYLASKILQVFLWDADSHMCLGSCDIELKSVLRRGKNAIMFDDSVAIISSTQTTEVADTTNMLQNKVGSLFLKWTNISRKGTMNSISLSKPILYDYHESIKVHPEVKKLGSRMQDTDPELSEMLREAHAARVKGLDASRAAENAYGAVSAQNERKLAKARRVLRQSDATNSKSDANEKDEVFQTYQLSRQERQRDLQAIEIFRERKKRLVIGEELTKEITTHHTIYASLGLACYFEIVFTNPYNYDAKFDVSFDDAELRIVSNPAMLKYLRRTYHIIAPLDKEPVFSVKRDGSTEMFLLANEKMSVPFVFQTFCSAQARVTTVSFFNNDQKPVALLDVRVIPTGHFVDRVAPFFRPENEVFKSVLRFESPPSRGPLASILPDGITTIYDAAHPDARYLRCGNAEVSCQLGSTTMTNTHDLSFKAVVQPASAGSETLSMLLFDDPFFLSLVCIWSIPIHALHRFDVQCVFGQETKTQLIVRGGSASRTCRLYSNSSEVVHATGMVALPAQILAEVPVIAKPLTFGVKEVVVNLMDEHYLVASYLVVLHAKPPAITKTFELALPRSKLVNKRVTYTNPYPNKRTFVISTNSPQLLTFKEPILELKREEAGYIKMQFAPTGTRVDTLEVLVFIAEDRGVLDECICIKIKYTD</sequence>
<feature type="region of interest" description="Disordered" evidence="1">
    <location>
        <begin position="101"/>
        <end position="126"/>
    </location>
</feature>